<evidence type="ECO:0000256" key="1">
    <source>
        <dbReference type="SAM" id="Phobius"/>
    </source>
</evidence>
<proteinExistence type="predicted"/>
<name>A0A150J9W2_9EURY</name>
<organism evidence="2 3">
    <name type="scientific">Candidatus Methanofastidiosum methylothiophilum</name>
    <dbReference type="NCBI Taxonomy" id="1705564"/>
    <lineage>
        <taxon>Archaea</taxon>
        <taxon>Methanobacteriati</taxon>
        <taxon>Methanobacteriota</taxon>
        <taxon>Stenosarchaea group</taxon>
        <taxon>Candidatus Methanofastidiosia</taxon>
        <taxon>Candidatus Methanofastidiosales</taxon>
        <taxon>Candidatus Methanofastidiosaceae</taxon>
        <taxon>Candidatus Methanofastidiosum</taxon>
    </lineage>
</organism>
<protein>
    <recommendedName>
        <fullName evidence="4">DUF5518 domain-containing protein</fullName>
    </recommendedName>
</protein>
<feature type="transmembrane region" description="Helical" evidence="1">
    <location>
        <begin position="34"/>
        <end position="54"/>
    </location>
</feature>
<accession>A0A150J9W2</accession>
<feature type="transmembrane region" description="Helical" evidence="1">
    <location>
        <begin position="83"/>
        <end position="103"/>
    </location>
</feature>
<sequence>MVKITELISIKGLIIAIPLAFIGTILASTFFPNFYIEFLLGLGFGAFFIGLINYTDTPKTLRTGVLLGFLYSLLSIGNLVDFIIFLVGFILMGIIGGYIGVWVRRTYISIWRTDKTKV</sequence>
<dbReference type="Proteomes" id="UP000075398">
    <property type="component" value="Unassembled WGS sequence"/>
</dbReference>
<feature type="transmembrane region" description="Helical" evidence="1">
    <location>
        <begin position="7"/>
        <end position="28"/>
    </location>
</feature>
<gene>
    <name evidence="2" type="ORF">AMQ22_00067</name>
</gene>
<evidence type="ECO:0000313" key="2">
    <source>
        <dbReference type="EMBL" id="KYC53868.1"/>
    </source>
</evidence>
<evidence type="ECO:0000313" key="3">
    <source>
        <dbReference type="Proteomes" id="UP000075398"/>
    </source>
</evidence>
<dbReference type="AlphaFoldDB" id="A0A150J9W2"/>
<comment type="caution">
    <text evidence="2">The sequence shown here is derived from an EMBL/GenBank/DDBJ whole genome shotgun (WGS) entry which is preliminary data.</text>
</comment>
<reference evidence="2 3" key="1">
    <citation type="journal article" date="2016" name="ISME J.">
        <title>Chasing the elusive Euryarchaeota class WSA2: genomes reveal a uniquely fastidious methyl-reducing methanogen.</title>
        <authorList>
            <person name="Nobu M.K."/>
            <person name="Narihiro T."/>
            <person name="Kuroda K."/>
            <person name="Mei R."/>
            <person name="Liu W.T."/>
        </authorList>
    </citation>
    <scope>NUCLEOTIDE SEQUENCE [LARGE SCALE GENOMIC DNA]</scope>
    <source>
        <strain evidence="2">U1lsi0528_Bin055</strain>
    </source>
</reference>
<keyword evidence="1" id="KW-1133">Transmembrane helix</keyword>
<keyword evidence="1" id="KW-0812">Transmembrane</keyword>
<evidence type="ECO:0008006" key="4">
    <source>
        <dbReference type="Google" id="ProtNLM"/>
    </source>
</evidence>
<keyword evidence="1" id="KW-0472">Membrane</keyword>
<dbReference type="EMBL" id="LNGC01000001">
    <property type="protein sequence ID" value="KYC53868.1"/>
    <property type="molecule type" value="Genomic_DNA"/>
</dbReference>
<feature type="transmembrane region" description="Helical" evidence="1">
    <location>
        <begin position="61"/>
        <end position="77"/>
    </location>
</feature>